<name>A0A069RKC4_PEPLI</name>
<dbReference type="InterPro" id="IPR003660">
    <property type="entry name" value="HAMP_dom"/>
</dbReference>
<dbReference type="InterPro" id="IPR004089">
    <property type="entry name" value="MCPsignal_dom"/>
</dbReference>
<dbReference type="SUPFAM" id="SSF58104">
    <property type="entry name" value="Methyl-accepting chemotaxis protein (MCP) signaling domain"/>
    <property type="match status" value="1"/>
</dbReference>
<keyword evidence="7 9" id="KW-0807">Transducer</keyword>
<keyword evidence="3" id="KW-0145">Chemotaxis</keyword>
<dbReference type="CDD" id="cd12914">
    <property type="entry name" value="PDC1_DGC_like"/>
    <property type="match status" value="1"/>
</dbReference>
<dbReference type="Gene3D" id="1.10.287.950">
    <property type="entry name" value="Methyl-accepting chemotaxis protein"/>
    <property type="match status" value="1"/>
</dbReference>
<dbReference type="PANTHER" id="PTHR32089:SF112">
    <property type="entry name" value="LYSOZYME-LIKE PROTEIN-RELATED"/>
    <property type="match status" value="1"/>
</dbReference>
<dbReference type="SMART" id="SM00283">
    <property type="entry name" value="MA"/>
    <property type="match status" value="1"/>
</dbReference>
<evidence type="ECO:0000256" key="1">
    <source>
        <dbReference type="ARBA" id="ARBA00004651"/>
    </source>
</evidence>
<gene>
    <name evidence="13" type="ORF">CLIT_2c01810</name>
</gene>
<evidence type="ECO:0000256" key="4">
    <source>
        <dbReference type="ARBA" id="ARBA00022692"/>
    </source>
</evidence>
<dbReference type="eggNOG" id="COG0840">
    <property type="taxonomic scope" value="Bacteria"/>
</dbReference>
<keyword evidence="5 10" id="KW-1133">Transmembrane helix</keyword>
<keyword evidence="4 10" id="KW-0812">Transmembrane</keyword>
<dbReference type="AlphaFoldDB" id="A0A069RKC4"/>
<protein>
    <submittedName>
        <fullName evidence="13">Putative methyl-accepting chemotaxis protein</fullName>
    </submittedName>
</protein>
<comment type="similarity">
    <text evidence="8">Belongs to the methyl-accepting chemotaxis (MCP) protein family.</text>
</comment>
<evidence type="ECO:0000256" key="10">
    <source>
        <dbReference type="SAM" id="Phobius"/>
    </source>
</evidence>
<feature type="transmembrane region" description="Helical" evidence="10">
    <location>
        <begin position="286"/>
        <end position="304"/>
    </location>
</feature>
<dbReference type="InterPro" id="IPR033479">
    <property type="entry name" value="dCache_1"/>
</dbReference>
<dbReference type="OrthoDB" id="243053at2"/>
<dbReference type="CDD" id="cd06225">
    <property type="entry name" value="HAMP"/>
    <property type="match status" value="1"/>
</dbReference>
<dbReference type="GO" id="GO:0007165">
    <property type="term" value="P:signal transduction"/>
    <property type="evidence" value="ECO:0007669"/>
    <property type="project" value="UniProtKB-KW"/>
</dbReference>
<keyword evidence="2" id="KW-1003">Cell membrane</keyword>
<evidence type="ECO:0000256" key="7">
    <source>
        <dbReference type="ARBA" id="ARBA00023224"/>
    </source>
</evidence>
<dbReference type="InterPro" id="IPR029151">
    <property type="entry name" value="Sensor-like_sf"/>
</dbReference>
<sequence>MKMSIKTKLTLMFLVFISVPLIALGITSYNLAANSVQSIKEEELGQIVMDASDSIVGEVDSVKGYIQLLSYNQVLARAAAGESGLNNEAFEYISSVRRENDGLLDDIVIVNSLGMTVMSSKDENLNIDLSDRDYIKSALGGNASESDVIFSKISGKPVIAIAHPLVLEGRVVGSIHGTVSFENISRNISEIKIGENGYAYMLDKSGLIVQHPDSEKVLSENVSNTDNYELSALVEKMKQGEIGEGFYTYQGVRKFVCFHPAGEWSVAIVADYDEYMAPAYKIKKDTIAISMSSLIVALFLAYLITNSRIIKPIAELEDLMIKAGNGDLTVSSNIKTKDEIQTLGEYFNSMIESQSKIIGHVRSGSAELTASSEEIAASAEEITASTQQIAANIQEVATNAESQNSSIVETSEVLVQLSSLIQIAQSRAFKAKDYSQHTVEAAQVGRDKLKTTVEAIENISRVSNETARAFNVLDEISKKVSGIINTINNISNQTNLLALNAAIEAARAGEHGRGFTVVADEVRQLSEQTSVEANEISSLVSEMVVQIDRASRSMGDSEKAVTNGVVVARETDESFIKIIDAVENIAEGIDQIVDVTNNEVASSEQIIQLIDAVATITETTMGNSQQVALASEEQSSIIQNFAAASEETSAMANELNSLVKKFIVRGDN</sequence>
<evidence type="ECO:0000256" key="3">
    <source>
        <dbReference type="ARBA" id="ARBA00022500"/>
    </source>
</evidence>
<dbReference type="Pfam" id="PF00015">
    <property type="entry name" value="MCPsignal"/>
    <property type="match status" value="1"/>
</dbReference>
<dbReference type="Pfam" id="PF02743">
    <property type="entry name" value="dCache_1"/>
    <property type="match status" value="1"/>
</dbReference>
<comment type="subcellular location">
    <subcellularLocation>
        <location evidence="1">Cell membrane</location>
        <topology evidence="1">Multi-pass membrane protein</topology>
    </subcellularLocation>
</comment>
<dbReference type="Proteomes" id="UP000027946">
    <property type="component" value="Unassembled WGS sequence"/>
</dbReference>
<accession>A0A069RKC4</accession>
<reference evidence="13 14" key="1">
    <citation type="submission" date="2014-03" db="EMBL/GenBank/DDBJ databases">
        <title>Genome sequence of Clostridium litorale W6, DSM 5388.</title>
        <authorList>
            <person name="Poehlein A."/>
            <person name="Jagirdar A."/>
            <person name="Khonsari B."/>
            <person name="Chibani C.M."/>
            <person name="Gutierrez Gutierrez D.A."/>
            <person name="Davydova E."/>
            <person name="Alghaithi H.S."/>
            <person name="Nair K.P."/>
            <person name="Dhamotharan K."/>
            <person name="Chandran L."/>
            <person name="G W."/>
            <person name="Daniel R."/>
        </authorList>
    </citation>
    <scope>NUCLEOTIDE SEQUENCE [LARGE SCALE GENOMIC DNA]</scope>
    <source>
        <strain evidence="13 14">W6</strain>
    </source>
</reference>
<evidence type="ECO:0000259" key="11">
    <source>
        <dbReference type="PROSITE" id="PS50111"/>
    </source>
</evidence>
<dbReference type="CDD" id="cd12912">
    <property type="entry name" value="PDC2_MCP_like"/>
    <property type="match status" value="1"/>
</dbReference>
<dbReference type="STRING" id="1121324.CLIT_2c01810"/>
<evidence type="ECO:0000313" key="14">
    <source>
        <dbReference type="Proteomes" id="UP000027946"/>
    </source>
</evidence>
<evidence type="ECO:0000256" key="9">
    <source>
        <dbReference type="PROSITE-ProRule" id="PRU00284"/>
    </source>
</evidence>
<evidence type="ECO:0000256" key="5">
    <source>
        <dbReference type="ARBA" id="ARBA00022989"/>
    </source>
</evidence>
<dbReference type="PROSITE" id="PS50111">
    <property type="entry name" value="CHEMOTAXIS_TRANSDUC_2"/>
    <property type="match status" value="1"/>
</dbReference>
<dbReference type="GO" id="GO:0006935">
    <property type="term" value="P:chemotaxis"/>
    <property type="evidence" value="ECO:0007669"/>
    <property type="project" value="UniProtKB-KW"/>
</dbReference>
<dbReference type="GO" id="GO:0005886">
    <property type="term" value="C:plasma membrane"/>
    <property type="evidence" value="ECO:0007669"/>
    <property type="project" value="UniProtKB-SubCell"/>
</dbReference>
<keyword evidence="6 10" id="KW-0472">Membrane</keyword>
<feature type="domain" description="HAMP" evidence="12">
    <location>
        <begin position="307"/>
        <end position="359"/>
    </location>
</feature>
<feature type="domain" description="Methyl-accepting transducer" evidence="11">
    <location>
        <begin position="378"/>
        <end position="614"/>
    </location>
</feature>
<dbReference type="Pfam" id="PF00672">
    <property type="entry name" value="HAMP"/>
    <property type="match status" value="1"/>
</dbReference>
<evidence type="ECO:0000313" key="13">
    <source>
        <dbReference type="EMBL" id="KDR96575.1"/>
    </source>
</evidence>
<dbReference type="PROSITE" id="PS50885">
    <property type="entry name" value="HAMP"/>
    <property type="match status" value="1"/>
</dbReference>
<proteinExistence type="inferred from homology"/>
<dbReference type="RefSeq" id="WP_038261071.1">
    <property type="nucleotide sequence ID" value="NZ_JJMM01000002.1"/>
</dbReference>
<evidence type="ECO:0000259" key="12">
    <source>
        <dbReference type="PROSITE" id="PS50885"/>
    </source>
</evidence>
<keyword evidence="14" id="KW-1185">Reference proteome</keyword>
<evidence type="ECO:0000256" key="6">
    <source>
        <dbReference type="ARBA" id="ARBA00023136"/>
    </source>
</evidence>
<evidence type="ECO:0000256" key="2">
    <source>
        <dbReference type="ARBA" id="ARBA00022475"/>
    </source>
</evidence>
<dbReference type="SUPFAM" id="SSF103190">
    <property type="entry name" value="Sensory domain-like"/>
    <property type="match status" value="1"/>
</dbReference>
<dbReference type="Gene3D" id="6.10.340.10">
    <property type="match status" value="1"/>
</dbReference>
<evidence type="ECO:0000256" key="8">
    <source>
        <dbReference type="ARBA" id="ARBA00029447"/>
    </source>
</evidence>
<dbReference type="Gene3D" id="3.30.450.20">
    <property type="entry name" value="PAS domain"/>
    <property type="match status" value="1"/>
</dbReference>
<dbReference type="PANTHER" id="PTHR32089">
    <property type="entry name" value="METHYL-ACCEPTING CHEMOTAXIS PROTEIN MCPB"/>
    <property type="match status" value="1"/>
</dbReference>
<organism evidence="13 14">
    <name type="scientific">Peptoclostridium litorale DSM 5388</name>
    <dbReference type="NCBI Taxonomy" id="1121324"/>
    <lineage>
        <taxon>Bacteria</taxon>
        <taxon>Bacillati</taxon>
        <taxon>Bacillota</taxon>
        <taxon>Clostridia</taxon>
        <taxon>Peptostreptococcales</taxon>
        <taxon>Peptoclostridiaceae</taxon>
        <taxon>Peptoclostridium</taxon>
    </lineage>
</organism>
<dbReference type="SMART" id="SM00304">
    <property type="entry name" value="HAMP"/>
    <property type="match status" value="1"/>
</dbReference>
<comment type="caution">
    <text evidence="13">The sequence shown here is derived from an EMBL/GenBank/DDBJ whole genome shotgun (WGS) entry which is preliminary data.</text>
</comment>
<dbReference type="EMBL" id="JJMM01000002">
    <property type="protein sequence ID" value="KDR96575.1"/>
    <property type="molecule type" value="Genomic_DNA"/>
</dbReference>